<dbReference type="Proteomes" id="UP000229055">
    <property type="component" value="Chromosome"/>
</dbReference>
<proteinExistence type="inferred from homology"/>
<keyword evidence="3 5" id="KW-0378">Hydrolase</keyword>
<dbReference type="AlphaFoldDB" id="A0A2D3TC37"/>
<dbReference type="EMBL" id="CP017613">
    <property type="protein sequence ID" value="ATW33367.1"/>
    <property type="molecule type" value="Genomic_DNA"/>
</dbReference>
<organism evidence="7 8">
    <name type="scientific">Candidatus Williamhamiltonella defendens</name>
    <dbReference type="NCBI Taxonomy" id="138072"/>
    <lineage>
        <taxon>Bacteria</taxon>
        <taxon>Pseudomonadati</taxon>
        <taxon>Pseudomonadota</taxon>
        <taxon>Gammaproteobacteria</taxon>
        <taxon>Enterobacterales</taxon>
        <taxon>Enterobacteriaceae</taxon>
        <taxon>aphid secondary symbionts</taxon>
        <taxon>Candidatus Williamhamiltonella</taxon>
    </lineage>
</organism>
<dbReference type="InterPro" id="IPR023828">
    <property type="entry name" value="Peptidase_S8_Ser-AS"/>
</dbReference>
<dbReference type="SUPFAM" id="SSF52743">
    <property type="entry name" value="Subtilisin-like"/>
    <property type="match status" value="1"/>
</dbReference>
<feature type="domain" description="Autotransporter" evidence="6">
    <location>
        <begin position="693"/>
        <end position="973"/>
    </location>
</feature>
<dbReference type="InterPro" id="IPR000209">
    <property type="entry name" value="Peptidase_S8/S53_dom"/>
</dbReference>
<keyword evidence="2" id="KW-0732">Signal</keyword>
<dbReference type="InterPro" id="IPR015500">
    <property type="entry name" value="Peptidase_S8_subtilisin-rel"/>
</dbReference>
<feature type="active site" description="Charge relay system" evidence="5">
    <location>
        <position position="111"/>
    </location>
</feature>
<dbReference type="Gene3D" id="3.40.50.200">
    <property type="entry name" value="Peptidase S8/S53 domain"/>
    <property type="match status" value="1"/>
</dbReference>
<dbReference type="InterPro" id="IPR036852">
    <property type="entry name" value="Peptidase_S8/S53_dom_sf"/>
</dbReference>
<accession>A0A2D3TC37</accession>
<dbReference type="InterPro" id="IPR034061">
    <property type="entry name" value="Peptidases_S8_Autotransporter"/>
</dbReference>
<feature type="active site" description="Charge relay system" evidence="5">
    <location>
        <position position="142"/>
    </location>
</feature>
<name>A0A2D3TC37_9ENTR</name>
<dbReference type="PROSITE" id="PS51892">
    <property type="entry name" value="SUBTILASE"/>
    <property type="match status" value="1"/>
</dbReference>
<reference evidence="8" key="2">
    <citation type="submission" date="2017-11" db="EMBL/GenBank/DDBJ databases">
        <title>PacBio sequencing of new strain of the secondary endosymbiont Candidatus Hamiltonella defensa.</title>
        <authorList>
            <person name="Strand M.R."/>
            <person name="Oliver K."/>
        </authorList>
    </citation>
    <scope>NUCLEOTIDE SEQUENCE [LARGE SCALE GENOMIC DNA]</scope>
    <source>
        <strain evidence="8">ZA17</strain>
    </source>
</reference>
<dbReference type="Pfam" id="PF00082">
    <property type="entry name" value="Peptidase_S8"/>
    <property type="match status" value="1"/>
</dbReference>
<evidence type="ECO:0000256" key="1">
    <source>
        <dbReference type="ARBA" id="ARBA00022670"/>
    </source>
</evidence>
<evidence type="ECO:0000256" key="5">
    <source>
        <dbReference type="PROSITE-ProRule" id="PRU01240"/>
    </source>
</evidence>
<dbReference type="GO" id="GO:0016485">
    <property type="term" value="P:protein processing"/>
    <property type="evidence" value="ECO:0007669"/>
    <property type="project" value="TreeGrafter"/>
</dbReference>
<keyword evidence="4 5" id="KW-0720">Serine protease</keyword>
<dbReference type="InterPro" id="IPR005546">
    <property type="entry name" value="Autotransporte_beta"/>
</dbReference>
<evidence type="ECO:0000313" key="8">
    <source>
        <dbReference type="Proteomes" id="UP000229055"/>
    </source>
</evidence>
<sequence>MLHNNQLYHKQLTKNNMMKKFNLLVLPSFVKKIGKLSLLTTLISCGGGGGGGGGSGGTYALPPTPSVQINPDKQPESWERIFVEDYLDQTKIKKVHQQGHKGQGVNILVIDSGDIPDVPELDKKKINEINPSTTAENQKFGHGASVVSMIVGNKTGNFAGGVAPESHVFYVNHKPNNVNKAKLINIEEIGELVLNNNIKIINHSYTLDNSAYGFGIIAKKQQLIAYLEKSVNDFQVLHIWAAGNDSIIRHPYTGGLPYFRPQLERVWIAVVGVYPDGEIDNGSVKCYRAKNFCIGAPMQLWMRGEMYRGTSYSAPIVSGIAALVSGKYPWMTVNNLRQVILTSGSNAHKKELSDDTGWGVVDAEKAINGPSLFDKRLTDLQGVTDEEKYSFVADVTNQAGQGYVFSNNIDGDAGLIKKGEGELILTGENSYTGDTHVKKGRLSLLGGVLNSNVTIDKEANFKIANGMVNADITNNGFLLTRKKFSPNSTLSLDTSIVDGTLTLNENSTLISENGSVLFVNKNIFLNNPKLNVLVDEKEIALNNYIALLSKGILNGRFSSIEGVDERNQPIKTHDFTIEYGSDGQTVIIIVKDKEGIGYEARRAKREILGNDDETYNAVAQSLTSSLNKAPDRQKMAQARPEIQRLLTTSDPETLGNMLDSLSGQLYASGLALSFQQSAMINRVLGNRLNQITQNSASSGMWFDLYGGKGELKQTGFATGKTDFWGGQWGADTRINDNWVIGGAVLAGRGQASFDRWGGQSTSRNIGVSVYSRYGQNRGWYTAGRLGWASINNKTERKILTNNEKMIGAKHKDNLWSGYLETGYVMHRNQSRITPFVGLAYDRITRGAFAEKGDESAFALKANAASYDQTSGLLGVRFAHRFDWAAGSSWVQAYGLYQRSLKADDLSYKATFVGFPSVHHWVKGIDLPKHSGWVGIGLNTQSTPVFSWQAGYNAQMGGYGKINHLLNLGFRINFI</sequence>
<protein>
    <recommendedName>
        <fullName evidence="6">Autotransporter domain-containing protein</fullName>
    </recommendedName>
</protein>
<dbReference type="PRINTS" id="PR00723">
    <property type="entry name" value="SUBTILISIN"/>
</dbReference>
<evidence type="ECO:0000259" key="6">
    <source>
        <dbReference type="PROSITE" id="PS51208"/>
    </source>
</evidence>
<gene>
    <name evidence="7" type="ORF">BJP43_02720</name>
</gene>
<feature type="active site" description="Charge relay system" evidence="5">
    <location>
        <position position="311"/>
    </location>
</feature>
<dbReference type="GO" id="GO:0004252">
    <property type="term" value="F:serine-type endopeptidase activity"/>
    <property type="evidence" value="ECO:0007669"/>
    <property type="project" value="UniProtKB-UniRule"/>
</dbReference>
<dbReference type="PANTHER" id="PTHR42884:SF14">
    <property type="entry name" value="NEUROENDOCRINE CONVERTASE 1"/>
    <property type="match status" value="1"/>
</dbReference>
<dbReference type="GO" id="GO:0005886">
    <property type="term" value="C:plasma membrane"/>
    <property type="evidence" value="ECO:0007669"/>
    <property type="project" value="TreeGrafter"/>
</dbReference>
<dbReference type="Pfam" id="PF12951">
    <property type="entry name" value="PATR"/>
    <property type="match status" value="1"/>
</dbReference>
<dbReference type="PROSITE" id="PS51208">
    <property type="entry name" value="AUTOTRANSPORTER"/>
    <property type="match status" value="1"/>
</dbReference>
<dbReference type="Gene3D" id="2.40.128.130">
    <property type="entry name" value="Autotransporter beta-domain"/>
    <property type="match status" value="1"/>
</dbReference>
<dbReference type="InterPro" id="IPR036709">
    <property type="entry name" value="Autotransporte_beta_dom_sf"/>
</dbReference>
<keyword evidence="1 5" id="KW-0645">Protease</keyword>
<dbReference type="Pfam" id="PF03797">
    <property type="entry name" value="Autotransporter"/>
    <property type="match status" value="1"/>
</dbReference>
<dbReference type="PROSITE" id="PS00138">
    <property type="entry name" value="SUBTILASE_SER"/>
    <property type="match status" value="1"/>
</dbReference>
<evidence type="ECO:0000313" key="7">
    <source>
        <dbReference type="EMBL" id="ATW33367.1"/>
    </source>
</evidence>
<comment type="similarity">
    <text evidence="5">Belongs to the peptidase S8 family.</text>
</comment>
<evidence type="ECO:0000256" key="2">
    <source>
        <dbReference type="ARBA" id="ARBA00022729"/>
    </source>
</evidence>
<dbReference type="SUPFAM" id="SSF103515">
    <property type="entry name" value="Autotransporter"/>
    <property type="match status" value="1"/>
</dbReference>
<dbReference type="NCBIfam" id="TIGR02601">
    <property type="entry name" value="autotrns_rpt"/>
    <property type="match status" value="1"/>
</dbReference>
<dbReference type="PANTHER" id="PTHR42884">
    <property type="entry name" value="PROPROTEIN CONVERTASE SUBTILISIN/KEXIN-RELATED"/>
    <property type="match status" value="1"/>
</dbReference>
<evidence type="ECO:0000256" key="3">
    <source>
        <dbReference type="ARBA" id="ARBA00022801"/>
    </source>
</evidence>
<dbReference type="InterPro" id="IPR013425">
    <property type="entry name" value="Autotrns_rpt"/>
</dbReference>
<evidence type="ECO:0000256" key="4">
    <source>
        <dbReference type="ARBA" id="ARBA00022825"/>
    </source>
</evidence>
<dbReference type="CDD" id="cd04848">
    <property type="entry name" value="Peptidases_S8_Autotransporter_serine_protease_like"/>
    <property type="match status" value="1"/>
</dbReference>
<reference evidence="8" key="1">
    <citation type="submission" date="2016-10" db="EMBL/GenBank/DDBJ databases">
        <authorList>
            <person name="Chevignon G."/>
        </authorList>
    </citation>
    <scope>NUCLEOTIDE SEQUENCE [LARGE SCALE GENOMIC DNA]</scope>
    <source>
        <strain evidence="8">ZA17</strain>
    </source>
</reference>
<dbReference type="SMART" id="SM00869">
    <property type="entry name" value="Autotransporter"/>
    <property type="match status" value="1"/>
</dbReference>